<evidence type="ECO:0000313" key="4">
    <source>
        <dbReference type="Proteomes" id="UP000683360"/>
    </source>
</evidence>
<dbReference type="InterPro" id="IPR018247">
    <property type="entry name" value="EF_Hand_1_Ca_BS"/>
</dbReference>
<proteinExistence type="predicted"/>
<comment type="caution">
    <text evidence="3">The sequence shown here is derived from an EMBL/GenBank/DDBJ whole genome shotgun (WGS) entry which is preliminary data.</text>
</comment>
<dbReference type="InterPro" id="IPR011992">
    <property type="entry name" value="EF-hand-dom_pair"/>
</dbReference>
<dbReference type="Proteomes" id="UP000683360">
    <property type="component" value="Unassembled WGS sequence"/>
</dbReference>
<reference evidence="3" key="1">
    <citation type="submission" date="2021-03" db="EMBL/GenBank/DDBJ databases">
        <authorList>
            <person name="Bekaert M."/>
        </authorList>
    </citation>
    <scope>NUCLEOTIDE SEQUENCE</scope>
</reference>
<keyword evidence="1" id="KW-0106">Calcium</keyword>
<keyword evidence="4" id="KW-1185">Reference proteome</keyword>
<sequence length="165" mass="18771">MDESDLFILLELFVVIHSSGIQRSKKLSQISIFNKMKLLIVLCCVVSVSLAFPGMFNRRESPPIVTEVLPTNSSIVNKRNSIEKRMDDVQGAFAAIDADRNGHISSEEFSTFFVYVYAGMPDHEHSKSEWSTIFNKVLTLVDINENNKLEMGEFREFSVMDMPEL</sequence>
<dbReference type="EMBL" id="CAJPWZ010001829">
    <property type="protein sequence ID" value="CAG2224964.1"/>
    <property type="molecule type" value="Genomic_DNA"/>
</dbReference>
<dbReference type="AlphaFoldDB" id="A0A8S3SZG0"/>
<feature type="domain" description="EF-hand" evidence="2">
    <location>
        <begin position="84"/>
        <end position="119"/>
    </location>
</feature>
<dbReference type="InterPro" id="IPR002048">
    <property type="entry name" value="EF_hand_dom"/>
</dbReference>
<protein>
    <recommendedName>
        <fullName evidence="2">EF-hand domain-containing protein</fullName>
    </recommendedName>
</protein>
<dbReference type="GO" id="GO:0005509">
    <property type="term" value="F:calcium ion binding"/>
    <property type="evidence" value="ECO:0007669"/>
    <property type="project" value="InterPro"/>
</dbReference>
<dbReference type="SUPFAM" id="SSF47473">
    <property type="entry name" value="EF-hand"/>
    <property type="match status" value="1"/>
</dbReference>
<dbReference type="PROSITE" id="PS50222">
    <property type="entry name" value="EF_HAND_2"/>
    <property type="match status" value="1"/>
</dbReference>
<evidence type="ECO:0000313" key="3">
    <source>
        <dbReference type="EMBL" id="CAG2224964.1"/>
    </source>
</evidence>
<dbReference type="SMART" id="SM00054">
    <property type="entry name" value="EFh"/>
    <property type="match status" value="2"/>
</dbReference>
<dbReference type="Gene3D" id="1.10.238.10">
    <property type="entry name" value="EF-hand"/>
    <property type="match status" value="1"/>
</dbReference>
<dbReference type="Pfam" id="PF13202">
    <property type="entry name" value="EF-hand_5"/>
    <property type="match status" value="1"/>
</dbReference>
<name>A0A8S3SZG0_MYTED</name>
<accession>A0A8S3SZG0</accession>
<gene>
    <name evidence="3" type="ORF">MEDL_38129</name>
</gene>
<evidence type="ECO:0000259" key="2">
    <source>
        <dbReference type="PROSITE" id="PS50222"/>
    </source>
</evidence>
<organism evidence="3 4">
    <name type="scientific">Mytilus edulis</name>
    <name type="common">Blue mussel</name>
    <dbReference type="NCBI Taxonomy" id="6550"/>
    <lineage>
        <taxon>Eukaryota</taxon>
        <taxon>Metazoa</taxon>
        <taxon>Spiralia</taxon>
        <taxon>Lophotrochozoa</taxon>
        <taxon>Mollusca</taxon>
        <taxon>Bivalvia</taxon>
        <taxon>Autobranchia</taxon>
        <taxon>Pteriomorphia</taxon>
        <taxon>Mytilida</taxon>
        <taxon>Mytiloidea</taxon>
        <taxon>Mytilidae</taxon>
        <taxon>Mytilinae</taxon>
        <taxon>Mytilus</taxon>
    </lineage>
</organism>
<dbReference type="PROSITE" id="PS00018">
    <property type="entry name" value="EF_HAND_1"/>
    <property type="match status" value="2"/>
</dbReference>
<evidence type="ECO:0000256" key="1">
    <source>
        <dbReference type="ARBA" id="ARBA00022837"/>
    </source>
</evidence>